<keyword evidence="4" id="KW-0378">Hydrolase</keyword>
<evidence type="ECO:0000313" key="12">
    <source>
        <dbReference type="Proteomes" id="UP000241201"/>
    </source>
</evidence>
<dbReference type="Gene3D" id="3.40.50.300">
    <property type="entry name" value="P-loop containing nucleotide triphosphate hydrolases"/>
    <property type="match status" value="1"/>
</dbReference>
<keyword evidence="12" id="KW-1185">Reference proteome</keyword>
<dbReference type="RefSeq" id="WP_106986870.1">
    <property type="nucleotide sequence ID" value="NZ_PYLP01000001.1"/>
</dbReference>
<dbReference type="SUPFAM" id="SSF52540">
    <property type="entry name" value="P-loop containing nucleoside triphosphate hydrolases"/>
    <property type="match status" value="1"/>
</dbReference>
<keyword evidence="7" id="KW-0067">ATP-binding</keyword>
<dbReference type="InterPro" id="IPR011335">
    <property type="entry name" value="Restrct_endonuc-II-like"/>
</dbReference>
<name>A0A2T3G3G1_9FIRM</name>
<dbReference type="AlphaFoldDB" id="A0A2T3G3G1"/>
<dbReference type="EMBL" id="PYLP01000001">
    <property type="protein sequence ID" value="PST42074.1"/>
    <property type="molecule type" value="Genomic_DNA"/>
</dbReference>
<evidence type="ECO:0000256" key="6">
    <source>
        <dbReference type="ARBA" id="ARBA00022839"/>
    </source>
</evidence>
<feature type="domain" description="PD-(D/E)XK endonuclease-like" evidence="10">
    <location>
        <begin position="590"/>
        <end position="907"/>
    </location>
</feature>
<evidence type="ECO:0000259" key="10">
    <source>
        <dbReference type="Pfam" id="PF12705"/>
    </source>
</evidence>
<evidence type="ECO:0000256" key="7">
    <source>
        <dbReference type="ARBA" id="ARBA00022840"/>
    </source>
</evidence>
<dbReference type="GO" id="GO:0006281">
    <property type="term" value="P:DNA repair"/>
    <property type="evidence" value="ECO:0007669"/>
    <property type="project" value="UniProtKB-KW"/>
</dbReference>
<evidence type="ECO:0000256" key="2">
    <source>
        <dbReference type="ARBA" id="ARBA00022741"/>
    </source>
</evidence>
<dbReference type="Gene3D" id="3.90.320.10">
    <property type="match status" value="1"/>
</dbReference>
<dbReference type="InterPro" id="IPR038726">
    <property type="entry name" value="PDDEXK_AddAB-type"/>
</dbReference>
<dbReference type="GO" id="GO:0003677">
    <property type="term" value="F:DNA binding"/>
    <property type="evidence" value="ECO:0007669"/>
    <property type="project" value="UniProtKB-KW"/>
</dbReference>
<keyword evidence="5" id="KW-0347">Helicase</keyword>
<evidence type="ECO:0000256" key="9">
    <source>
        <dbReference type="ARBA" id="ARBA00023204"/>
    </source>
</evidence>
<dbReference type="SUPFAM" id="SSF52980">
    <property type="entry name" value="Restriction endonuclease-like"/>
    <property type="match status" value="1"/>
</dbReference>
<proteinExistence type="predicted"/>
<keyword evidence="1" id="KW-0540">Nuclease</keyword>
<dbReference type="GO" id="GO:0005524">
    <property type="term" value="F:ATP binding"/>
    <property type="evidence" value="ECO:0007669"/>
    <property type="project" value="UniProtKB-KW"/>
</dbReference>
<dbReference type="InterPro" id="IPR027417">
    <property type="entry name" value="P-loop_NTPase"/>
</dbReference>
<evidence type="ECO:0000256" key="8">
    <source>
        <dbReference type="ARBA" id="ARBA00023125"/>
    </source>
</evidence>
<accession>A0A2T3G3G1</accession>
<gene>
    <name evidence="11" type="ORF">C7U55_00530</name>
</gene>
<evidence type="ECO:0000256" key="1">
    <source>
        <dbReference type="ARBA" id="ARBA00022722"/>
    </source>
</evidence>
<sequence length="927" mass="110282">MHIYNSNHYSSTMKQIINDCLISAKENPFVLHYIIVDDPKYYEEIFLKQTKALFNIEIMTLSTFYQKLLQRYHQDFKQKTNLENILEIMQLNKEDPSSLFHHSLNHVLMAKEILEIFKNFYLYSLKETDKDLPRLSQDKIKTLFHLYQQFDQKHFLVHDLILSLIDEKCHDRYYFLTNQNKFSKNQEIIQKLDQYGHVFLYQDNQENKMDDYTGYVTNHLFDSLQEKSTFLHPYQLLKASTIQEEVKQVVFDINTLLSNHTLRDFAIYYPNDDYYRHLCRILDQFGFAYNKKETLVNKTFQTVMMLLRYVLSHNEEDLLDALSSYQLQGFQDFQYVSYLKNKYKSQGFIDDKAYYTLKEAVLKIQGANLTTYSFSLKTFIEASFNKSEEVYAFLSSIDLSGSETLSLKEYMNLLEEMFSPKTHFIKENYDSIYLLNYNQPYSELLGIQYIYCLGLNETIVPKEFKNTHLLLNQEALAINYPTTYDDLKEHQNDLKHLFSSHHEKIVLSYALRDLNGGDLVISSIIKKLTKLVEIPVFKKHALIHQALKENYYLCGNQDEDLLVLNHQLLTYKQTHHQVLPLQIDYQHNPLSASKLEVYNQCPYKYYLQYILKVDQINDSKIQSNEIGTLVHYVLEKNYFYFNNNQAKSFDHLKEDIHLCVQKYLNEHFQKKYALPKNQFFLKLVEDDLYNTILVLSKQMQRGLFELSVCEERVYDQIQDIELKGFIDRVDLYQNYLKVIDYKSSNKELNLDLARLGFNMQMLIYLEMLSKNKSYDKGAVLYFNTRKRMLKSDVSILEKQYPENFFKLYKMDGYSVDETYLEIDHDMEQESSVIQVKLKKDGSPYNNAKIISHDELNTLLQEITLHIQGLYQQMISGDIRIYPTRSDNPTIDMHINPCRFCHYKAICNYDIFYNEDHQIELGGKNEER</sequence>
<keyword evidence="8" id="KW-0238">DNA-binding</keyword>
<evidence type="ECO:0000313" key="11">
    <source>
        <dbReference type="EMBL" id="PST42074.1"/>
    </source>
</evidence>
<dbReference type="GO" id="GO:0004386">
    <property type="term" value="F:helicase activity"/>
    <property type="evidence" value="ECO:0007669"/>
    <property type="project" value="UniProtKB-KW"/>
</dbReference>
<evidence type="ECO:0000256" key="5">
    <source>
        <dbReference type="ARBA" id="ARBA00022806"/>
    </source>
</evidence>
<organism evidence="11 12">
    <name type="scientific">Faecalibacillus faecis</name>
    <dbReference type="NCBI Taxonomy" id="1982628"/>
    <lineage>
        <taxon>Bacteria</taxon>
        <taxon>Bacillati</taxon>
        <taxon>Bacillota</taxon>
        <taxon>Erysipelotrichia</taxon>
        <taxon>Erysipelotrichales</taxon>
        <taxon>Coprobacillaceae</taxon>
        <taxon>Faecalibacillus</taxon>
    </lineage>
</organism>
<dbReference type="Proteomes" id="UP000241201">
    <property type="component" value="Unassembled WGS sequence"/>
</dbReference>
<protein>
    <recommendedName>
        <fullName evidence="10">PD-(D/E)XK endonuclease-like domain-containing protein</fullName>
    </recommendedName>
</protein>
<dbReference type="GO" id="GO:0004527">
    <property type="term" value="F:exonuclease activity"/>
    <property type="evidence" value="ECO:0007669"/>
    <property type="project" value="UniProtKB-KW"/>
</dbReference>
<reference evidence="12" key="1">
    <citation type="submission" date="2018-03" db="EMBL/GenBank/DDBJ databases">
        <title>Lachnoclostridium SNUG30370 gen.nov., sp.nov., isolated from human faeces.</title>
        <authorList>
            <person name="Seo B."/>
            <person name="Jeon K."/>
            <person name="Ko G."/>
        </authorList>
    </citation>
    <scope>NUCLEOTIDE SEQUENCE [LARGE SCALE GENOMIC DNA]</scope>
    <source>
        <strain evidence="12">SNUG30370</strain>
    </source>
</reference>
<comment type="caution">
    <text evidence="11">The sequence shown here is derived from an EMBL/GenBank/DDBJ whole genome shotgun (WGS) entry which is preliminary data.</text>
</comment>
<keyword evidence="6" id="KW-0269">Exonuclease</keyword>
<evidence type="ECO:0000256" key="4">
    <source>
        <dbReference type="ARBA" id="ARBA00022801"/>
    </source>
</evidence>
<keyword evidence="3" id="KW-0227">DNA damage</keyword>
<evidence type="ECO:0000256" key="3">
    <source>
        <dbReference type="ARBA" id="ARBA00022763"/>
    </source>
</evidence>
<dbReference type="GeneID" id="77469589"/>
<dbReference type="InterPro" id="IPR011604">
    <property type="entry name" value="PDDEXK-like_dom_sf"/>
</dbReference>
<keyword evidence="2" id="KW-0547">Nucleotide-binding</keyword>
<dbReference type="Pfam" id="PF12705">
    <property type="entry name" value="PDDEXK_1"/>
    <property type="match status" value="1"/>
</dbReference>
<keyword evidence="9" id="KW-0234">DNA repair</keyword>